<reference evidence="2" key="1">
    <citation type="submission" date="2022-11" db="UniProtKB">
        <authorList>
            <consortium name="WormBaseParasite"/>
        </authorList>
    </citation>
    <scope>IDENTIFICATION</scope>
</reference>
<evidence type="ECO:0000313" key="1">
    <source>
        <dbReference type="Proteomes" id="UP000887579"/>
    </source>
</evidence>
<sequence>MDEKAAETWTTFSLKFLSNHYTPESVEDDIYLEQNDSGYICTNNTDIENDHENFGRYCFIQETVKCFQGQSCDIENHNEILTELYSASKNVPKMLFHIAKHFIKEKFGQAKHFFQKLF</sequence>
<name>A0AC34G673_9BILA</name>
<accession>A0AC34G673</accession>
<protein>
    <submittedName>
        <fullName evidence="2">Uncharacterized protein</fullName>
    </submittedName>
</protein>
<evidence type="ECO:0000313" key="2">
    <source>
        <dbReference type="WBParaSite" id="ES5_v2.g24997.t1"/>
    </source>
</evidence>
<dbReference type="Proteomes" id="UP000887579">
    <property type="component" value="Unplaced"/>
</dbReference>
<dbReference type="WBParaSite" id="ES5_v2.g24997.t1">
    <property type="protein sequence ID" value="ES5_v2.g24997.t1"/>
    <property type="gene ID" value="ES5_v2.g24997"/>
</dbReference>
<organism evidence="1 2">
    <name type="scientific">Panagrolaimus sp. ES5</name>
    <dbReference type="NCBI Taxonomy" id="591445"/>
    <lineage>
        <taxon>Eukaryota</taxon>
        <taxon>Metazoa</taxon>
        <taxon>Ecdysozoa</taxon>
        <taxon>Nematoda</taxon>
        <taxon>Chromadorea</taxon>
        <taxon>Rhabditida</taxon>
        <taxon>Tylenchina</taxon>
        <taxon>Panagrolaimomorpha</taxon>
        <taxon>Panagrolaimoidea</taxon>
        <taxon>Panagrolaimidae</taxon>
        <taxon>Panagrolaimus</taxon>
    </lineage>
</organism>
<proteinExistence type="predicted"/>